<dbReference type="OrthoDB" id="9802281at2"/>
<dbReference type="PANTHER" id="PTHR21022">
    <property type="entry name" value="PREPHENATE DEHYDRATASE P PROTEIN"/>
    <property type="match status" value="1"/>
</dbReference>
<evidence type="ECO:0000256" key="4">
    <source>
        <dbReference type="ARBA" id="ARBA00022605"/>
    </source>
</evidence>
<name>A0A1I7L7X5_9BACL</name>
<keyword evidence="5" id="KW-0057">Aromatic amino acid biosynthesis</keyword>
<proteinExistence type="predicted"/>
<evidence type="ECO:0000256" key="8">
    <source>
        <dbReference type="ARBA" id="ARBA00047848"/>
    </source>
</evidence>
<comment type="pathway">
    <text evidence="1">Amino-acid biosynthesis; L-phenylalanine biosynthesis; phenylpyruvate from prephenate: step 1/1.</text>
</comment>
<dbReference type="CDD" id="cd04905">
    <property type="entry name" value="ACT_CM-PDT"/>
    <property type="match status" value="1"/>
</dbReference>
<evidence type="ECO:0000256" key="7">
    <source>
        <dbReference type="ARBA" id="ARBA00023239"/>
    </source>
</evidence>
<dbReference type="UniPathway" id="UPA00121">
    <property type="reaction ID" value="UER00345"/>
</dbReference>
<dbReference type="PROSITE" id="PS51171">
    <property type="entry name" value="PREPHENATE_DEHYDR_3"/>
    <property type="match status" value="1"/>
</dbReference>
<keyword evidence="7" id="KW-0456">Lyase</keyword>
<evidence type="ECO:0000313" key="11">
    <source>
        <dbReference type="EMBL" id="SFV05636.1"/>
    </source>
</evidence>
<feature type="domain" description="ACT" evidence="10">
    <location>
        <begin position="193"/>
        <end position="270"/>
    </location>
</feature>
<dbReference type="Gene3D" id="3.40.190.10">
    <property type="entry name" value="Periplasmic binding protein-like II"/>
    <property type="match status" value="2"/>
</dbReference>
<dbReference type="CDD" id="cd13633">
    <property type="entry name" value="PBP2_Sa-PDT_like"/>
    <property type="match status" value="1"/>
</dbReference>
<evidence type="ECO:0000256" key="5">
    <source>
        <dbReference type="ARBA" id="ARBA00023141"/>
    </source>
</evidence>
<organism evidence="11 12">
    <name type="scientific">Alicyclobacillus macrosporangiidus</name>
    <dbReference type="NCBI Taxonomy" id="392015"/>
    <lineage>
        <taxon>Bacteria</taxon>
        <taxon>Bacillati</taxon>
        <taxon>Bacillota</taxon>
        <taxon>Bacilli</taxon>
        <taxon>Bacillales</taxon>
        <taxon>Alicyclobacillaceae</taxon>
        <taxon>Alicyclobacillus</taxon>
    </lineage>
</organism>
<dbReference type="SUPFAM" id="SSF53850">
    <property type="entry name" value="Periplasmic binding protein-like II"/>
    <property type="match status" value="1"/>
</dbReference>
<protein>
    <recommendedName>
        <fullName evidence="3">Prephenate dehydratase</fullName>
        <ecNumber evidence="2">4.2.1.51</ecNumber>
    </recommendedName>
</protein>
<keyword evidence="6" id="KW-0584">Phenylalanine biosynthesis</keyword>
<dbReference type="GO" id="GO:0004664">
    <property type="term" value="F:prephenate dehydratase activity"/>
    <property type="evidence" value="ECO:0007669"/>
    <property type="project" value="UniProtKB-EC"/>
</dbReference>
<keyword evidence="12" id="KW-1185">Reference proteome</keyword>
<evidence type="ECO:0000259" key="10">
    <source>
        <dbReference type="PROSITE" id="PS51671"/>
    </source>
</evidence>
<dbReference type="PROSITE" id="PS51671">
    <property type="entry name" value="ACT"/>
    <property type="match status" value="1"/>
</dbReference>
<dbReference type="InterPro" id="IPR001086">
    <property type="entry name" value="Preph_deHydtase"/>
</dbReference>
<evidence type="ECO:0000313" key="12">
    <source>
        <dbReference type="Proteomes" id="UP000183508"/>
    </source>
</evidence>
<gene>
    <name evidence="11" type="ORF">SAMN05421543_12736</name>
</gene>
<accession>A0A1I7L7X5</accession>
<dbReference type="Pfam" id="PF00800">
    <property type="entry name" value="PDT"/>
    <property type="match status" value="1"/>
</dbReference>
<dbReference type="EMBL" id="FPBV01000027">
    <property type="protein sequence ID" value="SFV05636.1"/>
    <property type="molecule type" value="Genomic_DNA"/>
</dbReference>
<evidence type="ECO:0000256" key="2">
    <source>
        <dbReference type="ARBA" id="ARBA00013147"/>
    </source>
</evidence>
<dbReference type="Gene3D" id="3.30.70.260">
    <property type="match status" value="1"/>
</dbReference>
<dbReference type="InterPro" id="IPR045865">
    <property type="entry name" value="ACT-like_dom_sf"/>
</dbReference>
<evidence type="ECO:0000259" key="9">
    <source>
        <dbReference type="PROSITE" id="PS51171"/>
    </source>
</evidence>
<dbReference type="GO" id="GO:0009094">
    <property type="term" value="P:L-phenylalanine biosynthetic process"/>
    <property type="evidence" value="ECO:0007669"/>
    <property type="project" value="UniProtKB-UniPathway"/>
</dbReference>
<evidence type="ECO:0000256" key="1">
    <source>
        <dbReference type="ARBA" id="ARBA00004741"/>
    </source>
</evidence>
<feature type="domain" description="Prephenate dehydratase" evidence="9">
    <location>
        <begin position="2"/>
        <end position="180"/>
    </location>
</feature>
<sequence length="274" mass="30105">MRIGFLGPRGTFTEEAATRYYQGQDVVLTPFPSIVAVMDAVMDGRVDRGVVPIENSIEGSVTLTLDGLLENPDLFVEGGMVLPVEQNLIGLPGAKKADLREVWSHPQAIAQCRRYLRELGVEVKTFDSTAAAAMALARDRRPEVGVIAPALSARTFSLDILERGIQDYQPNHTRFGVLRRGPAADPRADKTMLLITPCEEHYGVLASLLNVLAAFRLNLTWIESRPTRRRLGTYQFLLDVDGGIHEEAVAKAISVIETIGHDVRVLGSYRTVAL</sequence>
<evidence type="ECO:0000256" key="6">
    <source>
        <dbReference type="ARBA" id="ARBA00023222"/>
    </source>
</evidence>
<dbReference type="InterPro" id="IPR002912">
    <property type="entry name" value="ACT_dom"/>
</dbReference>
<dbReference type="EC" id="4.2.1.51" evidence="2"/>
<comment type="catalytic activity">
    <reaction evidence="8">
        <text>prephenate + H(+) = 3-phenylpyruvate + CO2 + H2O</text>
        <dbReference type="Rhea" id="RHEA:21648"/>
        <dbReference type="ChEBI" id="CHEBI:15377"/>
        <dbReference type="ChEBI" id="CHEBI:15378"/>
        <dbReference type="ChEBI" id="CHEBI:16526"/>
        <dbReference type="ChEBI" id="CHEBI:18005"/>
        <dbReference type="ChEBI" id="CHEBI:29934"/>
        <dbReference type="EC" id="4.2.1.51"/>
    </reaction>
</comment>
<evidence type="ECO:0000256" key="3">
    <source>
        <dbReference type="ARBA" id="ARBA00021872"/>
    </source>
</evidence>
<keyword evidence="4" id="KW-0028">Amino-acid biosynthesis</keyword>
<dbReference type="Proteomes" id="UP000183508">
    <property type="component" value="Unassembled WGS sequence"/>
</dbReference>
<dbReference type="RefSeq" id="WP_074956092.1">
    <property type="nucleotide sequence ID" value="NZ_FPBV01000027.1"/>
</dbReference>
<dbReference type="PANTHER" id="PTHR21022:SF19">
    <property type="entry name" value="PREPHENATE DEHYDRATASE-RELATED"/>
    <property type="match status" value="1"/>
</dbReference>
<dbReference type="AlphaFoldDB" id="A0A1I7L7X5"/>
<dbReference type="STRING" id="392015.SAMN05421543_12736"/>
<dbReference type="eggNOG" id="COG0077">
    <property type="taxonomic scope" value="Bacteria"/>
</dbReference>
<dbReference type="SUPFAM" id="SSF55021">
    <property type="entry name" value="ACT-like"/>
    <property type="match status" value="1"/>
</dbReference>
<dbReference type="NCBIfam" id="NF008865">
    <property type="entry name" value="PRK11898.1"/>
    <property type="match status" value="1"/>
</dbReference>
<reference evidence="12" key="1">
    <citation type="submission" date="2016-10" db="EMBL/GenBank/DDBJ databases">
        <authorList>
            <person name="Varghese N."/>
        </authorList>
    </citation>
    <scope>NUCLEOTIDE SEQUENCE [LARGE SCALE GENOMIC DNA]</scope>
    <source>
        <strain evidence="12">DSM 17980</strain>
    </source>
</reference>
<dbReference type="GO" id="GO:0005737">
    <property type="term" value="C:cytoplasm"/>
    <property type="evidence" value="ECO:0007669"/>
    <property type="project" value="TreeGrafter"/>
</dbReference>